<evidence type="ECO:0000256" key="4">
    <source>
        <dbReference type="ARBA" id="ARBA00023136"/>
    </source>
</evidence>
<feature type="transmembrane region" description="Helical" evidence="5">
    <location>
        <begin position="185"/>
        <end position="202"/>
    </location>
</feature>
<feature type="transmembrane region" description="Helical" evidence="5">
    <location>
        <begin position="214"/>
        <end position="234"/>
    </location>
</feature>
<evidence type="ECO:0000313" key="6">
    <source>
        <dbReference type="EMBL" id="GAA5041593.1"/>
    </source>
</evidence>
<feature type="transmembrane region" description="Helical" evidence="5">
    <location>
        <begin position="40"/>
        <end position="61"/>
    </location>
</feature>
<feature type="transmembrane region" description="Helical" evidence="5">
    <location>
        <begin position="155"/>
        <end position="173"/>
    </location>
</feature>
<dbReference type="GO" id="GO:0016020">
    <property type="term" value="C:membrane"/>
    <property type="evidence" value="ECO:0007669"/>
    <property type="project" value="UniProtKB-SubCell"/>
</dbReference>
<comment type="caution">
    <text evidence="6">The sequence shown here is derived from an EMBL/GenBank/DDBJ whole genome shotgun (WGS) entry which is preliminary data.</text>
</comment>
<gene>
    <name evidence="6" type="ORF">GCM10025751_03950</name>
</gene>
<feature type="transmembrane region" description="Helical" evidence="5">
    <location>
        <begin position="266"/>
        <end position="285"/>
    </location>
</feature>
<dbReference type="Proteomes" id="UP001501729">
    <property type="component" value="Unassembled WGS sequence"/>
</dbReference>
<evidence type="ECO:0000256" key="3">
    <source>
        <dbReference type="ARBA" id="ARBA00022989"/>
    </source>
</evidence>
<feature type="transmembrane region" description="Helical" evidence="5">
    <location>
        <begin position="105"/>
        <end position="123"/>
    </location>
</feature>
<feature type="transmembrane region" description="Helical" evidence="5">
    <location>
        <begin position="129"/>
        <end position="148"/>
    </location>
</feature>
<keyword evidence="4 5" id="KW-0472">Membrane</keyword>
<sequence length="523" mass="54330">MTGTTGDTDGESADANDAALEEASFVEYGIEDKPPTGESVLLGFQHYLTMIGANIAVPLALAGAMEMPADQTAQFVGTFFVVSGLATLAQTTFGNRYPIVQGATFSMLAPALAIIAVIGGGWRVTLLELQGAVIAAAAVEVLVGYLGLMGRLKKYLSPVVIAPTIALIGLSLFNVPQIAASNQNWWLVGLTVGLIVLFSQYLDNHRAFRLFPVLLGVVSAWFIAAMLSVTGFYAPGTPGYVALGKVASAQPIQPVMPLQWGMPKFTLPYIIGMFAGVVASMIESFGDYHAVARLSGVGAPSRKRIDHGIGMEGIASVFAGVMGTGNGSTSYSENIGAIGLTGVASRHVVQIGAILMLVVGFVGYFGQLVATIPAPIIGGLFIAMFGQIAAVGLSNLKYVDLDSQRNLFIVGFAMFAGLAIPAYIGGLGTESQTGAELFQQGLANVAVLGPALGTDLVSNTLYVILGTGMAVGGLVAFVLDNTVEGTRGERGLEAWEAITEDESDFETAMERFGTGRGSDSTAD</sequence>
<dbReference type="EMBL" id="BAABKX010000001">
    <property type="protein sequence ID" value="GAA5041593.1"/>
    <property type="molecule type" value="Genomic_DNA"/>
</dbReference>
<feature type="transmembrane region" description="Helical" evidence="5">
    <location>
        <begin position="406"/>
        <end position="424"/>
    </location>
</feature>
<feature type="transmembrane region" description="Helical" evidence="5">
    <location>
        <begin position="460"/>
        <end position="479"/>
    </location>
</feature>
<evidence type="ECO:0000256" key="1">
    <source>
        <dbReference type="ARBA" id="ARBA00004141"/>
    </source>
</evidence>
<keyword evidence="2 5" id="KW-0812">Transmembrane</keyword>
<feature type="transmembrane region" description="Helical" evidence="5">
    <location>
        <begin position="372"/>
        <end position="394"/>
    </location>
</feature>
<dbReference type="NCBIfam" id="NF037981">
    <property type="entry name" value="NCS2_1"/>
    <property type="match status" value="1"/>
</dbReference>
<dbReference type="InterPro" id="IPR006043">
    <property type="entry name" value="NCS2"/>
</dbReference>
<dbReference type="GeneID" id="68615087"/>
<evidence type="ECO:0000313" key="7">
    <source>
        <dbReference type="Proteomes" id="UP001501729"/>
    </source>
</evidence>
<dbReference type="Pfam" id="PF00860">
    <property type="entry name" value="Xan_ur_permease"/>
    <property type="match status" value="1"/>
</dbReference>
<dbReference type="RefSeq" id="WP_227775182.1">
    <property type="nucleotide sequence ID" value="NZ_BAABKX010000001.1"/>
</dbReference>
<evidence type="ECO:0000256" key="5">
    <source>
        <dbReference type="SAM" id="Phobius"/>
    </source>
</evidence>
<organism evidence="6 7">
    <name type="scientific">Haladaptatus pallidirubidus</name>
    <dbReference type="NCBI Taxonomy" id="1008152"/>
    <lineage>
        <taxon>Archaea</taxon>
        <taxon>Methanobacteriati</taxon>
        <taxon>Methanobacteriota</taxon>
        <taxon>Stenosarchaea group</taxon>
        <taxon>Halobacteria</taxon>
        <taxon>Halobacteriales</taxon>
        <taxon>Haladaptataceae</taxon>
        <taxon>Haladaptatus</taxon>
    </lineage>
</organism>
<feature type="transmembrane region" description="Helical" evidence="5">
    <location>
        <begin position="73"/>
        <end position="93"/>
    </location>
</feature>
<comment type="subcellular location">
    <subcellularLocation>
        <location evidence="1">Membrane</location>
        <topology evidence="1">Multi-pass membrane protein</topology>
    </subcellularLocation>
</comment>
<feature type="transmembrane region" description="Helical" evidence="5">
    <location>
        <begin position="348"/>
        <end position="366"/>
    </location>
</feature>
<accession>A0AAV3UCT3</accession>
<proteinExistence type="predicted"/>
<keyword evidence="3 5" id="KW-1133">Transmembrane helix</keyword>
<keyword evidence="7" id="KW-1185">Reference proteome</keyword>
<dbReference type="AlphaFoldDB" id="A0AAV3UCT3"/>
<evidence type="ECO:0000256" key="2">
    <source>
        <dbReference type="ARBA" id="ARBA00022692"/>
    </source>
</evidence>
<protein>
    <submittedName>
        <fullName evidence="6">Solute carrier family 23 protein</fullName>
    </submittedName>
</protein>
<dbReference type="GO" id="GO:0022857">
    <property type="term" value="F:transmembrane transporter activity"/>
    <property type="evidence" value="ECO:0007669"/>
    <property type="project" value="InterPro"/>
</dbReference>
<name>A0AAV3UCT3_9EURY</name>
<dbReference type="PANTHER" id="PTHR11119">
    <property type="entry name" value="XANTHINE-URACIL / VITAMIN C PERMEASE FAMILY MEMBER"/>
    <property type="match status" value="1"/>
</dbReference>
<reference evidence="6 7" key="1">
    <citation type="journal article" date="2019" name="Int. J. Syst. Evol. Microbiol.">
        <title>The Global Catalogue of Microorganisms (GCM) 10K type strain sequencing project: providing services to taxonomists for standard genome sequencing and annotation.</title>
        <authorList>
            <consortium name="The Broad Institute Genomics Platform"/>
            <consortium name="The Broad Institute Genome Sequencing Center for Infectious Disease"/>
            <person name="Wu L."/>
            <person name="Ma J."/>
        </authorList>
    </citation>
    <scope>NUCLEOTIDE SEQUENCE [LARGE SCALE GENOMIC DNA]</scope>
    <source>
        <strain evidence="6 7">JCM 17504</strain>
    </source>
</reference>